<name>A0A1X0NLX9_9TRYP</name>
<dbReference type="AlphaFoldDB" id="A0A1X0NLX9"/>
<accession>A0A1X0NLX9</accession>
<sequence>MLFFAWFACNATLSPFCVDELRAAATTLGVCIQLRECPPWLCINSSNSSSTSSTSSLFCVFDAPSVEVARQLAERCVLLRAVYLLFAAAPSVEELLDCLSSDKTEEGTWLRGEKYHHAQEEQEEESSVNHCTLRIETIGRHYTVEEKTALSTRVSHALGIPADTLNHPQNGPQEKQQQQQQRICVAIEHAMENAPAGSPASWMPCGRVLRAFCGLLITESPRQHLLSTYDLKRRPYIGTTSMPPEPAFVMVHMACVRRGAYVFDPFCGTGGILVAAAHCGAITIGADADGRAMQKGTLRHKASKQQQQQREVAMRAYRPEDLKRANITAEEAETPSVVTNFKLYGLTPPDRVRLNFANWREAWRPCSKAGPADCGFLDAIVTDPPYGIREPRRKAAEQQEQQQQQQQQQEENFYPVSSIVLDLMLFAAEALVLGGRLVLWYPTTVHYTKDELPTHPSLSLICDIPQRISLKMVRRLIVMEKTTPVPFPRPSRESCAARQQQQQDLRVLMDATELPDNNEYMHYRAKLLKKRDAAKRYFSSASSQTPTENNDTNKNNLNSSEASSETKAMRKKMSKMERQELIVANRERNLQRQQQKQQEQQQQQQQHREASGEGT</sequence>
<dbReference type="GO" id="GO:0005737">
    <property type="term" value="C:cytoplasm"/>
    <property type="evidence" value="ECO:0007669"/>
    <property type="project" value="TreeGrafter"/>
</dbReference>
<keyword evidence="7" id="KW-1185">Reference proteome</keyword>
<dbReference type="OrthoDB" id="333024at2759"/>
<feature type="region of interest" description="Disordered" evidence="3">
    <location>
        <begin position="538"/>
        <end position="615"/>
    </location>
</feature>
<dbReference type="InterPro" id="IPR029063">
    <property type="entry name" value="SAM-dependent_MTases_sf"/>
</dbReference>
<feature type="compositionally biased region" description="Polar residues" evidence="3">
    <location>
        <begin position="166"/>
        <end position="175"/>
    </location>
</feature>
<comment type="caution">
    <text evidence="6">The sequence shown here is derived from an EMBL/GenBank/DDBJ whole genome shotgun (WGS) entry which is preliminary data.</text>
</comment>
<protein>
    <submittedName>
        <fullName evidence="6">Methyltransferase</fullName>
    </submittedName>
</protein>
<dbReference type="EMBL" id="NBCO01000038">
    <property type="protein sequence ID" value="ORC85120.1"/>
    <property type="molecule type" value="Genomic_DNA"/>
</dbReference>
<dbReference type="VEuPathDB" id="TriTrypDB:TM35_000381950"/>
<feature type="compositionally biased region" description="Low complexity" evidence="3">
    <location>
        <begin position="549"/>
        <end position="558"/>
    </location>
</feature>
<feature type="compositionally biased region" description="Polar residues" evidence="3">
    <location>
        <begin position="539"/>
        <end position="548"/>
    </location>
</feature>
<evidence type="ECO:0000259" key="5">
    <source>
        <dbReference type="Pfam" id="PF01170"/>
    </source>
</evidence>
<dbReference type="SUPFAM" id="SSF53335">
    <property type="entry name" value="S-adenosyl-L-methionine-dependent methyltransferases"/>
    <property type="match status" value="1"/>
</dbReference>
<feature type="signal peptide" evidence="4">
    <location>
        <begin position="1"/>
        <end position="23"/>
    </location>
</feature>
<keyword evidence="1 6" id="KW-0489">Methyltransferase</keyword>
<proteinExistence type="predicted"/>
<dbReference type="PANTHER" id="PTHR13370:SF3">
    <property type="entry name" value="TRNA (GUANINE(10)-N2)-METHYLTRANSFERASE HOMOLOG"/>
    <property type="match status" value="1"/>
</dbReference>
<feature type="compositionally biased region" description="Basic and acidic residues" evidence="3">
    <location>
        <begin position="606"/>
        <end position="615"/>
    </location>
</feature>
<dbReference type="GO" id="GO:0043527">
    <property type="term" value="C:tRNA methyltransferase complex"/>
    <property type="evidence" value="ECO:0007669"/>
    <property type="project" value="UniProtKB-ARBA"/>
</dbReference>
<dbReference type="RefSeq" id="XP_028879186.1">
    <property type="nucleotide sequence ID" value="XM_029029609.1"/>
</dbReference>
<dbReference type="InterPro" id="IPR000241">
    <property type="entry name" value="RlmKL-like_Mtase"/>
</dbReference>
<feature type="domain" description="Ribosomal RNA large subunit methyltransferase K/L-like methyltransferase" evidence="5">
    <location>
        <begin position="233"/>
        <end position="334"/>
    </location>
</feature>
<evidence type="ECO:0000256" key="3">
    <source>
        <dbReference type="SAM" id="MobiDB-lite"/>
    </source>
</evidence>
<dbReference type="STRING" id="67003.A0A1X0NLX9"/>
<feature type="compositionally biased region" description="Basic and acidic residues" evidence="3">
    <location>
        <begin position="574"/>
        <end position="590"/>
    </location>
</feature>
<feature type="region of interest" description="Disordered" evidence="3">
    <location>
        <begin position="161"/>
        <end position="180"/>
    </location>
</feature>
<evidence type="ECO:0000313" key="7">
    <source>
        <dbReference type="Proteomes" id="UP000192257"/>
    </source>
</evidence>
<feature type="compositionally biased region" description="Low complexity" evidence="3">
    <location>
        <begin position="591"/>
        <end position="605"/>
    </location>
</feature>
<dbReference type="GeneID" id="39989389"/>
<gene>
    <name evidence="6" type="ORF">TM35_000381950</name>
</gene>
<dbReference type="GO" id="GO:0003676">
    <property type="term" value="F:nucleic acid binding"/>
    <property type="evidence" value="ECO:0007669"/>
    <property type="project" value="InterPro"/>
</dbReference>
<dbReference type="GO" id="GO:0008168">
    <property type="term" value="F:methyltransferase activity"/>
    <property type="evidence" value="ECO:0007669"/>
    <property type="project" value="UniProtKB-KW"/>
</dbReference>
<dbReference type="Pfam" id="PF01170">
    <property type="entry name" value="UPF0020"/>
    <property type="match status" value="1"/>
</dbReference>
<dbReference type="InterPro" id="IPR002052">
    <property type="entry name" value="DNA_methylase_N6_adenine_CS"/>
</dbReference>
<keyword evidence="4" id="KW-0732">Signal</keyword>
<dbReference type="PANTHER" id="PTHR13370">
    <property type="entry name" value="RNA METHYLASE-RELATED"/>
    <property type="match status" value="1"/>
</dbReference>
<organism evidence="6 7">
    <name type="scientific">Trypanosoma theileri</name>
    <dbReference type="NCBI Taxonomy" id="67003"/>
    <lineage>
        <taxon>Eukaryota</taxon>
        <taxon>Discoba</taxon>
        <taxon>Euglenozoa</taxon>
        <taxon>Kinetoplastea</taxon>
        <taxon>Metakinetoplastina</taxon>
        <taxon>Trypanosomatida</taxon>
        <taxon>Trypanosomatidae</taxon>
        <taxon>Trypanosoma</taxon>
    </lineage>
</organism>
<keyword evidence="2 6" id="KW-0808">Transferase</keyword>
<evidence type="ECO:0000313" key="6">
    <source>
        <dbReference type="EMBL" id="ORC85120.1"/>
    </source>
</evidence>
<feature type="chain" id="PRO_5012032445" evidence="4">
    <location>
        <begin position="24"/>
        <end position="615"/>
    </location>
</feature>
<evidence type="ECO:0000256" key="2">
    <source>
        <dbReference type="ARBA" id="ARBA00022679"/>
    </source>
</evidence>
<reference evidence="6 7" key="1">
    <citation type="submission" date="2017-03" db="EMBL/GenBank/DDBJ databases">
        <title>An alternative strategy for trypanosome survival in the mammalian bloodstream revealed through genome and transcriptome analysis of the ubiquitous bovine parasite Trypanosoma (Megatrypanum) theileri.</title>
        <authorList>
            <person name="Kelly S."/>
            <person name="Ivens A."/>
            <person name="Mott A."/>
            <person name="O'Neill E."/>
            <person name="Emms D."/>
            <person name="Macleod O."/>
            <person name="Voorheis P."/>
            <person name="Matthews J."/>
            <person name="Matthews K."/>
            <person name="Carrington M."/>
        </authorList>
    </citation>
    <scope>NUCLEOTIDE SEQUENCE [LARGE SCALE GENOMIC DNA]</scope>
    <source>
        <strain evidence="6">Edinburgh</strain>
    </source>
</reference>
<dbReference type="GO" id="GO:0032259">
    <property type="term" value="P:methylation"/>
    <property type="evidence" value="ECO:0007669"/>
    <property type="project" value="UniProtKB-KW"/>
</dbReference>
<dbReference type="PROSITE" id="PS00092">
    <property type="entry name" value="N6_MTASE"/>
    <property type="match status" value="1"/>
</dbReference>
<dbReference type="Proteomes" id="UP000192257">
    <property type="component" value="Unassembled WGS sequence"/>
</dbReference>
<evidence type="ECO:0000256" key="4">
    <source>
        <dbReference type="SAM" id="SignalP"/>
    </source>
</evidence>
<evidence type="ECO:0000256" key="1">
    <source>
        <dbReference type="ARBA" id="ARBA00022603"/>
    </source>
</evidence>
<dbReference type="Gene3D" id="3.40.50.150">
    <property type="entry name" value="Vaccinia Virus protein VP39"/>
    <property type="match status" value="1"/>
</dbReference>